<evidence type="ECO:0000256" key="2">
    <source>
        <dbReference type="ARBA" id="ARBA00023235"/>
    </source>
</evidence>
<dbReference type="Proteomes" id="UP000604481">
    <property type="component" value="Unassembled WGS sequence"/>
</dbReference>
<evidence type="ECO:0000256" key="1">
    <source>
        <dbReference type="ARBA" id="ARBA00006723"/>
    </source>
</evidence>
<proteinExistence type="inferred from homology"/>
<dbReference type="InterPro" id="IPR004370">
    <property type="entry name" value="4-OT-like_dom"/>
</dbReference>
<gene>
    <name evidence="4" type="ORF">INR99_13985</name>
</gene>
<reference evidence="4 5" key="1">
    <citation type="submission" date="2020-10" db="EMBL/GenBank/DDBJ databases">
        <title>The genome sequence of Chitinilyticum litopenaei 4Y14.</title>
        <authorList>
            <person name="Liu Y."/>
        </authorList>
    </citation>
    <scope>NUCLEOTIDE SEQUENCE [LARGE SCALE GENOMIC DNA]</scope>
    <source>
        <strain evidence="4 5">4Y14</strain>
    </source>
</reference>
<dbReference type="InterPro" id="IPR014347">
    <property type="entry name" value="Tautomerase/MIF_sf"/>
</dbReference>
<evidence type="ECO:0000313" key="4">
    <source>
        <dbReference type="EMBL" id="MBE9610446.1"/>
    </source>
</evidence>
<dbReference type="PANTHER" id="PTHR35530">
    <property type="entry name" value="TAUTOMERASE-RELATED"/>
    <property type="match status" value="1"/>
</dbReference>
<feature type="domain" description="4-oxalocrotonate tautomerase-like" evidence="3">
    <location>
        <begin position="2"/>
        <end position="58"/>
    </location>
</feature>
<sequence length="61" mass="7164">MPYIHLRLAGELSREQKKQIVEEFTATMERVANKPREYVIVNIEETKEENWGWGGAMLDEV</sequence>
<dbReference type="AlphaFoldDB" id="A0A8J7FTT7"/>
<evidence type="ECO:0000313" key="5">
    <source>
        <dbReference type="Proteomes" id="UP000604481"/>
    </source>
</evidence>
<keyword evidence="2" id="KW-0413">Isomerase</keyword>
<protein>
    <submittedName>
        <fullName evidence="4">4-oxalocrotonate tautomerase family protein</fullName>
    </submittedName>
</protein>
<dbReference type="SUPFAM" id="SSF55331">
    <property type="entry name" value="Tautomerase/MIF"/>
    <property type="match status" value="1"/>
</dbReference>
<dbReference type="EMBL" id="JADFUA010000009">
    <property type="protein sequence ID" value="MBE9610446.1"/>
    <property type="molecule type" value="Genomic_DNA"/>
</dbReference>
<comment type="similarity">
    <text evidence="1">Belongs to the 4-oxalocrotonate tautomerase family.</text>
</comment>
<dbReference type="Pfam" id="PF01361">
    <property type="entry name" value="Tautomerase"/>
    <property type="match status" value="1"/>
</dbReference>
<organism evidence="4 5">
    <name type="scientific">Chitinilyticum piscinae</name>
    <dbReference type="NCBI Taxonomy" id="2866724"/>
    <lineage>
        <taxon>Bacteria</taxon>
        <taxon>Pseudomonadati</taxon>
        <taxon>Pseudomonadota</taxon>
        <taxon>Betaproteobacteria</taxon>
        <taxon>Neisseriales</taxon>
        <taxon>Chitinibacteraceae</taxon>
        <taxon>Chitinilyticum</taxon>
    </lineage>
</organism>
<accession>A0A8J7FTT7</accession>
<evidence type="ECO:0000259" key="3">
    <source>
        <dbReference type="Pfam" id="PF01361"/>
    </source>
</evidence>
<name>A0A8J7FTT7_9NEIS</name>
<dbReference type="RefSeq" id="WP_194116991.1">
    <property type="nucleotide sequence ID" value="NZ_JADFUA010000009.1"/>
</dbReference>
<comment type="caution">
    <text evidence="4">The sequence shown here is derived from an EMBL/GenBank/DDBJ whole genome shotgun (WGS) entry which is preliminary data.</text>
</comment>
<dbReference type="PANTHER" id="PTHR35530:SF1">
    <property type="entry name" value="2-HYDROXYMUCONATE TAUTOMERASE"/>
    <property type="match status" value="1"/>
</dbReference>
<dbReference type="Gene3D" id="3.30.429.10">
    <property type="entry name" value="Macrophage Migration Inhibitory Factor"/>
    <property type="match status" value="1"/>
</dbReference>
<keyword evidence="5" id="KW-1185">Reference proteome</keyword>
<dbReference type="GO" id="GO:0016853">
    <property type="term" value="F:isomerase activity"/>
    <property type="evidence" value="ECO:0007669"/>
    <property type="project" value="UniProtKB-KW"/>
</dbReference>